<dbReference type="KEGG" id="nko:Niako_6933"/>
<organism evidence="1 2">
    <name type="scientific">Niastella koreensis (strain DSM 17620 / KACC 11465 / NBRC 106392 / GR20-10)</name>
    <dbReference type="NCBI Taxonomy" id="700598"/>
    <lineage>
        <taxon>Bacteria</taxon>
        <taxon>Pseudomonadati</taxon>
        <taxon>Bacteroidota</taxon>
        <taxon>Chitinophagia</taxon>
        <taxon>Chitinophagales</taxon>
        <taxon>Chitinophagaceae</taxon>
        <taxon>Niastella</taxon>
    </lineage>
</organism>
<dbReference type="Proteomes" id="UP000005438">
    <property type="component" value="Chromosome"/>
</dbReference>
<protein>
    <submittedName>
        <fullName evidence="1">Uncharacterized protein</fullName>
    </submittedName>
</protein>
<name>G8TP37_NIAKG</name>
<reference evidence="1 2" key="1">
    <citation type="submission" date="2011-12" db="EMBL/GenBank/DDBJ databases">
        <title>The complete genome of Niastella koreensis GR20-10.</title>
        <authorList>
            <consortium name="US DOE Joint Genome Institute (JGI-PGF)"/>
            <person name="Lucas S."/>
            <person name="Han J."/>
            <person name="Lapidus A."/>
            <person name="Bruce D."/>
            <person name="Goodwin L."/>
            <person name="Pitluck S."/>
            <person name="Peters L."/>
            <person name="Kyrpides N."/>
            <person name="Mavromatis K."/>
            <person name="Ivanova N."/>
            <person name="Mikhailova N."/>
            <person name="Davenport K."/>
            <person name="Saunders E."/>
            <person name="Detter J.C."/>
            <person name="Tapia R."/>
            <person name="Han C."/>
            <person name="Land M."/>
            <person name="Hauser L."/>
            <person name="Markowitz V."/>
            <person name="Cheng J.-F."/>
            <person name="Hugenholtz P."/>
            <person name="Woyke T."/>
            <person name="Wu D."/>
            <person name="Tindall B."/>
            <person name="Pomrenke H."/>
            <person name="Brambilla E."/>
            <person name="Klenk H.-P."/>
            <person name="Eisen J.A."/>
        </authorList>
    </citation>
    <scope>NUCLEOTIDE SEQUENCE [LARGE SCALE GENOMIC DNA]</scope>
    <source>
        <strain evidence="2">DSM 17620 / KACC 11465 / NBRC 106392 / GR20-10</strain>
    </source>
</reference>
<proteinExistence type="predicted"/>
<dbReference type="HOGENOM" id="CLU_3346366_0_0_10"/>
<evidence type="ECO:0000313" key="2">
    <source>
        <dbReference type="Proteomes" id="UP000005438"/>
    </source>
</evidence>
<gene>
    <name evidence="1" type="ordered locus">Niako_6933</name>
</gene>
<evidence type="ECO:0000313" key="1">
    <source>
        <dbReference type="EMBL" id="AEW03155.1"/>
    </source>
</evidence>
<accession>G8TP37</accession>
<dbReference type="AlphaFoldDB" id="G8TP37"/>
<dbReference type="EMBL" id="CP003178">
    <property type="protein sequence ID" value="AEW03155.1"/>
    <property type="molecule type" value="Genomic_DNA"/>
</dbReference>
<sequence length="37" mass="4515">MINQNDKYDYSDKYDMSYFFAYTSIFDNGNHYGQPNF</sequence>